<gene>
    <name evidence="1" type="ORF">NIES2135_09200</name>
</gene>
<sequence>MTEEVELQRRCARNRKRSKRRSIYCPKHDCYLHSVSQKHPIYADRAEQLQERGLSRRYALLAVSTRTTVMLSGEWLEAFWCDECQSREWYHVRRFENNQYEVSIAPPELWQQATGVINPQGNPSVGEFTQRQSRRVGFQGVKDFSSVG</sequence>
<name>A0A1Z4JBI9_LEPBY</name>
<reference evidence="1 2" key="1">
    <citation type="submission" date="2017-06" db="EMBL/GenBank/DDBJ databases">
        <title>Genome sequencing of cyanobaciteial culture collection at National Institute for Environmental Studies (NIES).</title>
        <authorList>
            <person name="Hirose Y."/>
            <person name="Shimura Y."/>
            <person name="Fujisawa T."/>
            <person name="Nakamura Y."/>
            <person name="Kawachi M."/>
        </authorList>
    </citation>
    <scope>NUCLEOTIDE SEQUENCE [LARGE SCALE GENOMIC DNA]</scope>
    <source>
        <strain evidence="1 2">NIES-2135</strain>
    </source>
</reference>
<dbReference type="EMBL" id="AP018203">
    <property type="protein sequence ID" value="BAY54106.1"/>
    <property type="molecule type" value="Genomic_DNA"/>
</dbReference>
<dbReference type="AlphaFoldDB" id="A0A1Z4JBI9"/>
<proteinExistence type="predicted"/>
<dbReference type="Proteomes" id="UP000217895">
    <property type="component" value="Chromosome"/>
</dbReference>
<protein>
    <submittedName>
        <fullName evidence="1">Uncharacterized protein</fullName>
    </submittedName>
</protein>
<evidence type="ECO:0000313" key="1">
    <source>
        <dbReference type="EMBL" id="BAY54106.1"/>
    </source>
</evidence>
<evidence type="ECO:0000313" key="2">
    <source>
        <dbReference type="Proteomes" id="UP000217895"/>
    </source>
</evidence>
<keyword evidence="2" id="KW-1185">Reference proteome</keyword>
<organism evidence="1 2">
    <name type="scientific">Leptolyngbya boryana NIES-2135</name>
    <dbReference type="NCBI Taxonomy" id="1973484"/>
    <lineage>
        <taxon>Bacteria</taxon>
        <taxon>Bacillati</taxon>
        <taxon>Cyanobacteriota</taxon>
        <taxon>Cyanophyceae</taxon>
        <taxon>Leptolyngbyales</taxon>
        <taxon>Leptolyngbyaceae</taxon>
        <taxon>Leptolyngbya group</taxon>
        <taxon>Leptolyngbya</taxon>
    </lineage>
</organism>
<accession>A0A1Z4JBI9</accession>